<evidence type="ECO:0000313" key="1">
    <source>
        <dbReference type="EMBL" id="MPC80264.1"/>
    </source>
</evidence>
<dbReference type="EMBL" id="VSRR010053526">
    <property type="protein sequence ID" value="MPC80264.1"/>
    <property type="molecule type" value="Genomic_DNA"/>
</dbReference>
<accession>A0A5B7II96</accession>
<sequence>MKTVVIRCLSEECPRVSNVSSDVVSSIVYETWDVAWSLGAGRGEALLTHAHGRGLEMRSRRDCLYDGRMMFGQTPPVTLKTPRVKEAVGVAEARRTFTPSFQ</sequence>
<proteinExistence type="predicted"/>
<reference evidence="1 2" key="1">
    <citation type="submission" date="2019-05" db="EMBL/GenBank/DDBJ databases">
        <title>Another draft genome of Portunus trituberculatus and its Hox gene families provides insights of decapod evolution.</title>
        <authorList>
            <person name="Jeong J.-H."/>
            <person name="Song I."/>
            <person name="Kim S."/>
            <person name="Choi T."/>
            <person name="Kim D."/>
            <person name="Ryu S."/>
            <person name="Kim W."/>
        </authorList>
    </citation>
    <scope>NUCLEOTIDE SEQUENCE [LARGE SCALE GENOMIC DNA]</scope>
    <source>
        <tissue evidence="1">Muscle</tissue>
    </source>
</reference>
<organism evidence="1 2">
    <name type="scientific">Portunus trituberculatus</name>
    <name type="common">Swimming crab</name>
    <name type="synonym">Neptunus trituberculatus</name>
    <dbReference type="NCBI Taxonomy" id="210409"/>
    <lineage>
        <taxon>Eukaryota</taxon>
        <taxon>Metazoa</taxon>
        <taxon>Ecdysozoa</taxon>
        <taxon>Arthropoda</taxon>
        <taxon>Crustacea</taxon>
        <taxon>Multicrustacea</taxon>
        <taxon>Malacostraca</taxon>
        <taxon>Eumalacostraca</taxon>
        <taxon>Eucarida</taxon>
        <taxon>Decapoda</taxon>
        <taxon>Pleocyemata</taxon>
        <taxon>Brachyura</taxon>
        <taxon>Eubrachyura</taxon>
        <taxon>Portunoidea</taxon>
        <taxon>Portunidae</taxon>
        <taxon>Portuninae</taxon>
        <taxon>Portunus</taxon>
    </lineage>
</organism>
<name>A0A5B7II96_PORTR</name>
<evidence type="ECO:0000313" key="2">
    <source>
        <dbReference type="Proteomes" id="UP000324222"/>
    </source>
</evidence>
<dbReference type="Proteomes" id="UP000324222">
    <property type="component" value="Unassembled WGS sequence"/>
</dbReference>
<protein>
    <submittedName>
        <fullName evidence="1">Uncharacterized protein</fullName>
    </submittedName>
</protein>
<dbReference type="AlphaFoldDB" id="A0A5B7II96"/>
<keyword evidence="2" id="KW-1185">Reference proteome</keyword>
<gene>
    <name evidence="1" type="ORF">E2C01_074838</name>
</gene>
<comment type="caution">
    <text evidence="1">The sequence shown here is derived from an EMBL/GenBank/DDBJ whole genome shotgun (WGS) entry which is preliminary data.</text>
</comment>